<proteinExistence type="predicted"/>
<dbReference type="InterPro" id="IPR038765">
    <property type="entry name" value="Papain-like_cys_pep_sf"/>
</dbReference>
<dbReference type="EMBL" id="CAACVG010005213">
    <property type="protein sequence ID" value="VEN39009.1"/>
    <property type="molecule type" value="Genomic_DNA"/>
</dbReference>
<evidence type="ECO:0000313" key="4">
    <source>
        <dbReference type="Proteomes" id="UP000410492"/>
    </source>
</evidence>
<evidence type="ECO:0000259" key="2">
    <source>
        <dbReference type="SMART" id="SM00848"/>
    </source>
</evidence>
<dbReference type="SMART" id="SM00848">
    <property type="entry name" value="Inhibitor_I29"/>
    <property type="match status" value="1"/>
</dbReference>
<dbReference type="Pfam" id="PF08246">
    <property type="entry name" value="Inhibitor_I29"/>
    <property type="match status" value="1"/>
</dbReference>
<dbReference type="OrthoDB" id="5855924at2759"/>
<feature type="chain" id="PRO_5024807439" description="Cathepsin propeptide inhibitor domain-containing protein" evidence="1">
    <location>
        <begin position="18"/>
        <end position="98"/>
    </location>
</feature>
<dbReference type="FunFam" id="1.10.287.2250:FF:000003">
    <property type="entry name" value="Cathepsin L"/>
    <property type="match status" value="1"/>
</dbReference>
<keyword evidence="4" id="KW-1185">Reference proteome</keyword>
<accession>A0A653BTV1</accession>
<dbReference type="Gene3D" id="1.10.287.2250">
    <property type="match status" value="1"/>
</dbReference>
<evidence type="ECO:0000256" key="1">
    <source>
        <dbReference type="SAM" id="SignalP"/>
    </source>
</evidence>
<dbReference type="Proteomes" id="UP000410492">
    <property type="component" value="Unassembled WGS sequence"/>
</dbReference>
<dbReference type="AlphaFoldDB" id="A0A653BTV1"/>
<evidence type="ECO:0000313" key="3">
    <source>
        <dbReference type="EMBL" id="VEN39009.1"/>
    </source>
</evidence>
<organism evidence="3 4">
    <name type="scientific">Callosobruchus maculatus</name>
    <name type="common">Southern cowpea weevil</name>
    <name type="synonym">Pulse bruchid</name>
    <dbReference type="NCBI Taxonomy" id="64391"/>
    <lineage>
        <taxon>Eukaryota</taxon>
        <taxon>Metazoa</taxon>
        <taxon>Ecdysozoa</taxon>
        <taxon>Arthropoda</taxon>
        <taxon>Hexapoda</taxon>
        <taxon>Insecta</taxon>
        <taxon>Pterygota</taxon>
        <taxon>Neoptera</taxon>
        <taxon>Endopterygota</taxon>
        <taxon>Coleoptera</taxon>
        <taxon>Polyphaga</taxon>
        <taxon>Cucujiformia</taxon>
        <taxon>Chrysomeloidea</taxon>
        <taxon>Chrysomelidae</taxon>
        <taxon>Bruchinae</taxon>
        <taxon>Bruchini</taxon>
        <taxon>Callosobruchus</taxon>
    </lineage>
</organism>
<feature type="domain" description="Cathepsin propeptide inhibitor" evidence="2">
    <location>
        <begin position="25"/>
        <end position="85"/>
    </location>
</feature>
<reference evidence="3 4" key="1">
    <citation type="submission" date="2019-01" db="EMBL/GenBank/DDBJ databases">
        <authorList>
            <person name="Sayadi A."/>
        </authorList>
    </citation>
    <scope>NUCLEOTIDE SEQUENCE [LARGE SCALE GENOMIC DNA]</scope>
</reference>
<gene>
    <name evidence="3" type="ORF">CALMAC_LOCUS3704</name>
</gene>
<dbReference type="InterPro" id="IPR013201">
    <property type="entry name" value="Prot_inhib_I29"/>
</dbReference>
<name>A0A653BTV1_CALMS</name>
<keyword evidence="1" id="KW-0732">Signal</keyword>
<sequence>MYSKALIFLSLVVVAMAALSAEEQWKNFKSTHGKNYDSPEEEQKRFKIFQDNLKTIEEHNKKYEAGETTWQMGINQFADLTADEMKQRYTGIIPPKDK</sequence>
<dbReference type="SUPFAM" id="SSF54001">
    <property type="entry name" value="Cysteine proteinases"/>
    <property type="match status" value="1"/>
</dbReference>
<feature type="signal peptide" evidence="1">
    <location>
        <begin position="1"/>
        <end position="17"/>
    </location>
</feature>
<protein>
    <recommendedName>
        <fullName evidence="2">Cathepsin propeptide inhibitor domain-containing protein</fullName>
    </recommendedName>
</protein>